<evidence type="ECO:0000259" key="2">
    <source>
        <dbReference type="PROSITE" id="PS50033"/>
    </source>
</evidence>
<dbReference type="Gene3D" id="3.10.20.90">
    <property type="entry name" value="Phosphatidylinositol 3-kinase Catalytic Subunit, Chain A, domain 1"/>
    <property type="match status" value="3"/>
</dbReference>
<dbReference type="EMBL" id="CAJFCJ010000002">
    <property type="protein sequence ID" value="CAD5111732.1"/>
    <property type="molecule type" value="Genomic_DNA"/>
</dbReference>
<dbReference type="Proteomes" id="UP000549394">
    <property type="component" value="Unassembled WGS sequence"/>
</dbReference>
<dbReference type="PROSITE" id="PS50033">
    <property type="entry name" value="UBX"/>
    <property type="match status" value="1"/>
</dbReference>
<feature type="compositionally biased region" description="Basic and acidic residues" evidence="1">
    <location>
        <begin position="544"/>
        <end position="572"/>
    </location>
</feature>
<feature type="domain" description="UBX" evidence="2">
    <location>
        <begin position="602"/>
        <end position="679"/>
    </location>
</feature>
<dbReference type="AlphaFoldDB" id="A0A7I8V5Z8"/>
<dbReference type="SUPFAM" id="SSF54236">
    <property type="entry name" value="Ubiquitin-like"/>
    <property type="match status" value="3"/>
</dbReference>
<dbReference type="CDD" id="cd01771">
    <property type="entry name" value="UBX_UBXN3A"/>
    <property type="match status" value="1"/>
</dbReference>
<dbReference type="Gene3D" id="1.10.8.10">
    <property type="entry name" value="DNA helicase RuvA subunit, C-terminal domain"/>
    <property type="match status" value="1"/>
</dbReference>
<dbReference type="InterPro" id="IPR033043">
    <property type="entry name" value="FAF1-like_UBX"/>
</dbReference>
<dbReference type="OrthoDB" id="1920064at2759"/>
<dbReference type="InterPro" id="IPR029071">
    <property type="entry name" value="Ubiquitin-like_domsf"/>
</dbReference>
<dbReference type="InterPro" id="IPR050730">
    <property type="entry name" value="UBX_domain-protein"/>
</dbReference>
<name>A0A7I8V5Z8_9ANNE</name>
<evidence type="ECO:0000256" key="1">
    <source>
        <dbReference type="SAM" id="MobiDB-lite"/>
    </source>
</evidence>
<reference evidence="3 4" key="1">
    <citation type="submission" date="2020-08" db="EMBL/GenBank/DDBJ databases">
        <authorList>
            <person name="Hejnol A."/>
        </authorList>
    </citation>
    <scope>NUCLEOTIDE SEQUENCE [LARGE SCALE GENOMIC DNA]</scope>
</reference>
<feature type="compositionally biased region" description="Low complexity" evidence="1">
    <location>
        <begin position="59"/>
        <end position="69"/>
    </location>
</feature>
<evidence type="ECO:0000313" key="4">
    <source>
        <dbReference type="Proteomes" id="UP000549394"/>
    </source>
</evidence>
<dbReference type="InterPro" id="IPR036249">
    <property type="entry name" value="Thioredoxin-like_sf"/>
</dbReference>
<feature type="compositionally biased region" description="Polar residues" evidence="1">
    <location>
        <begin position="76"/>
        <end position="90"/>
    </location>
</feature>
<comment type="caution">
    <text evidence="3">The sequence shown here is derived from an EMBL/GenBank/DDBJ whole genome shotgun (WGS) entry which is preliminary data.</text>
</comment>
<gene>
    <name evidence="3" type="ORF">DGYR_LOCUS979</name>
</gene>
<organism evidence="3 4">
    <name type="scientific">Dimorphilus gyrociliatus</name>
    <dbReference type="NCBI Taxonomy" id="2664684"/>
    <lineage>
        <taxon>Eukaryota</taxon>
        <taxon>Metazoa</taxon>
        <taxon>Spiralia</taxon>
        <taxon>Lophotrochozoa</taxon>
        <taxon>Annelida</taxon>
        <taxon>Polychaeta</taxon>
        <taxon>Polychaeta incertae sedis</taxon>
        <taxon>Dinophilidae</taxon>
        <taxon>Dimorphilus</taxon>
    </lineage>
</organism>
<dbReference type="SMART" id="SM00594">
    <property type="entry name" value="UAS"/>
    <property type="match status" value="1"/>
</dbReference>
<keyword evidence="4" id="KW-1185">Reference proteome</keyword>
<dbReference type="PANTHER" id="PTHR23322:SF96">
    <property type="entry name" value="FAS-ASSOCIATED FACTOR 1"/>
    <property type="match status" value="1"/>
</dbReference>
<dbReference type="GO" id="GO:0036503">
    <property type="term" value="P:ERAD pathway"/>
    <property type="evidence" value="ECO:0007669"/>
    <property type="project" value="TreeGrafter"/>
</dbReference>
<dbReference type="InterPro" id="IPR049483">
    <property type="entry name" value="FAF1_2-like_UAS"/>
</dbReference>
<dbReference type="PANTHER" id="PTHR23322">
    <property type="entry name" value="FAS-ASSOCIATED PROTEIN"/>
    <property type="match status" value="1"/>
</dbReference>
<dbReference type="GO" id="GO:0005783">
    <property type="term" value="C:endoplasmic reticulum"/>
    <property type="evidence" value="ECO:0007669"/>
    <property type="project" value="TreeGrafter"/>
</dbReference>
<evidence type="ECO:0000313" key="3">
    <source>
        <dbReference type="EMBL" id="CAD5111732.1"/>
    </source>
</evidence>
<protein>
    <submittedName>
        <fullName evidence="3">DgyrCDS1018</fullName>
    </submittedName>
</protein>
<dbReference type="GO" id="GO:0005634">
    <property type="term" value="C:nucleus"/>
    <property type="evidence" value="ECO:0007669"/>
    <property type="project" value="TreeGrafter"/>
</dbReference>
<sequence>MDNKKDEILTHFQQIINSDDTSYCLGLLNQHDWDISSAVQTAIASQEFGVDDSPIETQPNPSSRNRSSNVHVFREPSTSSLHFSGSSVSDNKARASPKKWPASGSKEHDRLLKIDIDYRGKMLNFNVEDSKTIGKLKELISQKLNIPKCKLVLKNWPKQLDRIRDEATFKSLQLPASIKLNLTTPGIFNDPLNTLQNSMSENETFKRLESHFELIVRCQNKVHTLKFPGSKTVHDIKLSLYHVTNIPVRYQRWEGWPADVTDSITLAGSSIQLPSHNLILSSSRPPGSYATNSTIASKSRNVVELNSSDEEPMDEDDDVAEIYDANDDLEFDETPASGRAFGALLPAVATDPVAATEQFAQEFRNRFGSDGPLFYNGSLGDALKEALLCRARDRKLLAVYLHHEKSISVNVFCSEILCSSAVVPTLSSSFVTWGWDCTIEANKNKFIQDASQLFGSIAANKLKDFTPDQYPLLVIISRQRSTNDVVYIINGSSILDEVISKLLGAQELFRQTQEEDIREEDQRMARVSMLDQQNQAYEASLRADQAKAEQKRKEKEENERREEEESRKQKELERRLKEEKLKREKIRQNVAEQLPAEPDEHCKQELSRIRIRAPDNKILNRRFLASNPLQILFNYLTSEGFHVADFKVLTTFPRRDLKIEDPTKSLKDLKLCPQETLILEAKSDF</sequence>
<feature type="region of interest" description="Disordered" evidence="1">
    <location>
        <begin position="49"/>
        <end position="104"/>
    </location>
</feature>
<feature type="region of interest" description="Disordered" evidence="1">
    <location>
        <begin position="541"/>
        <end position="572"/>
    </location>
</feature>
<dbReference type="InterPro" id="IPR006577">
    <property type="entry name" value="UAS"/>
</dbReference>
<dbReference type="InterPro" id="IPR001012">
    <property type="entry name" value="UBX_dom"/>
</dbReference>
<proteinExistence type="predicted"/>
<dbReference type="Pfam" id="PF00789">
    <property type="entry name" value="UBX"/>
    <property type="match status" value="1"/>
</dbReference>
<dbReference type="SUPFAM" id="SSF52833">
    <property type="entry name" value="Thioredoxin-like"/>
    <property type="match status" value="1"/>
</dbReference>
<dbReference type="Pfam" id="PF21021">
    <property type="entry name" value="FAF1"/>
    <property type="match status" value="1"/>
</dbReference>
<dbReference type="Gene3D" id="3.40.30.10">
    <property type="entry name" value="Glutaredoxin"/>
    <property type="match status" value="1"/>
</dbReference>
<dbReference type="SMART" id="SM00166">
    <property type="entry name" value="UBX"/>
    <property type="match status" value="1"/>
</dbReference>
<dbReference type="GO" id="GO:0043130">
    <property type="term" value="F:ubiquitin binding"/>
    <property type="evidence" value="ECO:0007669"/>
    <property type="project" value="TreeGrafter"/>
</dbReference>
<accession>A0A7I8V5Z8</accession>